<accession>A0A4U6TK47</accession>
<feature type="compositionally biased region" description="Low complexity" evidence="1">
    <location>
        <begin position="101"/>
        <end position="111"/>
    </location>
</feature>
<dbReference type="Proteomes" id="UP000298652">
    <property type="component" value="Chromosome 8"/>
</dbReference>
<name>A0A4U6TK47_SETVI</name>
<reference evidence="2" key="1">
    <citation type="submission" date="2019-03" db="EMBL/GenBank/DDBJ databases">
        <title>WGS assembly of Setaria viridis.</title>
        <authorList>
            <person name="Huang P."/>
            <person name="Jenkins J."/>
            <person name="Grimwood J."/>
            <person name="Barry K."/>
            <person name="Healey A."/>
            <person name="Mamidi S."/>
            <person name="Sreedasyam A."/>
            <person name="Shu S."/>
            <person name="Feldman M."/>
            <person name="Wu J."/>
            <person name="Yu Y."/>
            <person name="Chen C."/>
            <person name="Johnson J."/>
            <person name="Rokhsar D."/>
            <person name="Baxter I."/>
            <person name="Schmutz J."/>
            <person name="Brutnell T."/>
            <person name="Kellogg E."/>
        </authorList>
    </citation>
    <scope>NUCLEOTIDE SEQUENCE [LARGE SCALE GENOMIC DNA]</scope>
</reference>
<evidence type="ECO:0000256" key="1">
    <source>
        <dbReference type="SAM" id="MobiDB-lite"/>
    </source>
</evidence>
<dbReference type="AlphaFoldDB" id="A0A4U6TK47"/>
<evidence type="ECO:0000313" key="3">
    <source>
        <dbReference type="Proteomes" id="UP000298652"/>
    </source>
</evidence>
<protein>
    <submittedName>
        <fullName evidence="2">Uncharacterized protein</fullName>
    </submittedName>
</protein>
<dbReference type="Gramene" id="TKW01564">
    <property type="protein sequence ID" value="TKW01564"/>
    <property type="gene ID" value="SEVIR_8G189600v2"/>
</dbReference>
<sequence length="228" mass="24851">MGRRTEASCLRPNTPSLSGPRVWWRLPLQLPGRESPRAASASSSEHEDERGLAGGANWEHYPSFAPNPLASIPHPSPAVSRGTAVESRPDAGGTRQGRGQGAQAAAASRGSPRQESRLASHLKSGKLSKDSEESKPAKHSKEPKSSTDLKEPTPSKDSKKSEPSKDPKSPKYSEEQKKAAPKDPRKVSLNDSKELKKALKDSKKQESLKDPRNSWSSSFMIFEDENSY</sequence>
<dbReference type="EMBL" id="CM016559">
    <property type="protein sequence ID" value="TKW01564.1"/>
    <property type="molecule type" value="Genomic_DNA"/>
</dbReference>
<gene>
    <name evidence="2" type="ORF">SEVIR_8G189600v2</name>
</gene>
<organism evidence="2 3">
    <name type="scientific">Setaria viridis</name>
    <name type="common">Green bristlegrass</name>
    <name type="synonym">Setaria italica subsp. viridis</name>
    <dbReference type="NCBI Taxonomy" id="4556"/>
    <lineage>
        <taxon>Eukaryota</taxon>
        <taxon>Viridiplantae</taxon>
        <taxon>Streptophyta</taxon>
        <taxon>Embryophyta</taxon>
        <taxon>Tracheophyta</taxon>
        <taxon>Spermatophyta</taxon>
        <taxon>Magnoliopsida</taxon>
        <taxon>Liliopsida</taxon>
        <taxon>Poales</taxon>
        <taxon>Poaceae</taxon>
        <taxon>PACMAD clade</taxon>
        <taxon>Panicoideae</taxon>
        <taxon>Panicodae</taxon>
        <taxon>Paniceae</taxon>
        <taxon>Cenchrinae</taxon>
        <taxon>Setaria</taxon>
    </lineage>
</organism>
<feature type="region of interest" description="Disordered" evidence="1">
    <location>
        <begin position="1"/>
        <end position="228"/>
    </location>
</feature>
<feature type="compositionally biased region" description="Basic and acidic residues" evidence="1">
    <location>
        <begin position="127"/>
        <end position="212"/>
    </location>
</feature>
<keyword evidence="3" id="KW-1185">Reference proteome</keyword>
<proteinExistence type="predicted"/>
<evidence type="ECO:0000313" key="2">
    <source>
        <dbReference type="EMBL" id="TKW01564.1"/>
    </source>
</evidence>